<evidence type="ECO:0000313" key="8">
    <source>
        <dbReference type="Proteomes" id="UP000308267"/>
    </source>
</evidence>
<name>A0A4S2LYY9_OPIFE</name>
<reference evidence="7 8" key="1">
    <citation type="journal article" date="2019" name="BMC Genomics">
        <title>New insights from Opisthorchis felineus genome: update on genomics of the epidemiologically important liver flukes.</title>
        <authorList>
            <person name="Ershov N.I."/>
            <person name="Mordvinov V.A."/>
            <person name="Prokhortchouk E.B."/>
            <person name="Pakharukova M.Y."/>
            <person name="Gunbin K.V."/>
            <person name="Ustyantsev K."/>
            <person name="Genaev M.A."/>
            <person name="Blinov A.G."/>
            <person name="Mazur A."/>
            <person name="Boulygina E."/>
            <person name="Tsygankova S."/>
            <person name="Khrameeva E."/>
            <person name="Chekanov N."/>
            <person name="Fan G."/>
            <person name="Xiao A."/>
            <person name="Zhang H."/>
            <person name="Xu X."/>
            <person name="Yang H."/>
            <person name="Solovyev V."/>
            <person name="Lee S.M."/>
            <person name="Liu X."/>
            <person name="Afonnikov D.A."/>
            <person name="Skryabin K.G."/>
        </authorList>
    </citation>
    <scope>NUCLEOTIDE SEQUENCE [LARGE SCALE GENOMIC DNA]</scope>
    <source>
        <strain evidence="7">AK-0245</strain>
        <tissue evidence="7">Whole organism</tissue>
    </source>
</reference>
<dbReference type="GO" id="GO:0030515">
    <property type="term" value="F:snoRNA binding"/>
    <property type="evidence" value="ECO:0007669"/>
    <property type="project" value="InterPro"/>
</dbReference>
<evidence type="ECO:0000256" key="3">
    <source>
        <dbReference type="ARBA" id="ARBA00022552"/>
    </source>
</evidence>
<dbReference type="InterPro" id="IPR007264">
    <property type="entry name" value="H/ACA_rnp_Nop10"/>
</dbReference>
<feature type="non-terminal residue" evidence="7">
    <location>
        <position position="1"/>
    </location>
</feature>
<gene>
    <name evidence="7" type="ORF">CRM22_005001</name>
</gene>
<keyword evidence="6" id="KW-0472">Membrane</keyword>
<dbReference type="GO" id="GO:0031120">
    <property type="term" value="P:snRNA pseudouridine synthesis"/>
    <property type="evidence" value="ECO:0007669"/>
    <property type="project" value="TreeGrafter"/>
</dbReference>
<keyword evidence="4" id="KW-0687">Ribonucleoprotein</keyword>
<dbReference type="PANTHER" id="PTHR13305:SF0">
    <property type="entry name" value="H_ACA RIBONUCLEOPROTEIN COMPLEX SUBUNIT 3"/>
    <property type="match status" value="1"/>
</dbReference>
<evidence type="ECO:0000256" key="4">
    <source>
        <dbReference type="ARBA" id="ARBA00023274"/>
    </source>
</evidence>
<dbReference type="InterPro" id="IPR036756">
    <property type="entry name" value="H/ACA_rnp_Nop10_sf"/>
</dbReference>
<dbReference type="Pfam" id="PF04135">
    <property type="entry name" value="Nop10p"/>
    <property type="match status" value="1"/>
</dbReference>
<proteinExistence type="inferred from homology"/>
<dbReference type="GO" id="GO:0031118">
    <property type="term" value="P:rRNA pseudouridine synthesis"/>
    <property type="evidence" value="ECO:0007669"/>
    <property type="project" value="TreeGrafter"/>
</dbReference>
<keyword evidence="8" id="KW-1185">Reference proteome</keyword>
<evidence type="ECO:0000256" key="1">
    <source>
        <dbReference type="ARBA" id="ARBA00009462"/>
    </source>
</evidence>
<dbReference type="GO" id="GO:0031429">
    <property type="term" value="C:box H/ACA snoRNP complex"/>
    <property type="evidence" value="ECO:0007669"/>
    <property type="project" value="TreeGrafter"/>
</dbReference>
<accession>A0A4S2LYY9</accession>
<feature type="transmembrane region" description="Helical" evidence="6">
    <location>
        <begin position="6"/>
        <end position="27"/>
    </location>
</feature>
<dbReference type="EMBL" id="SJOL01006429">
    <property type="protein sequence ID" value="TGZ67049.1"/>
    <property type="molecule type" value="Genomic_DNA"/>
</dbReference>
<sequence>VLFRDLPTCVFVANADFVVGMLLRFYLDDEGKRVYTMKQIAPDGRPTLSAHPSRYSPEDRFSRHRVTLKLRFKILPTQQAPIVY</sequence>
<keyword evidence="6" id="KW-1133">Transmembrane helix</keyword>
<keyword evidence="2" id="KW-0690">Ribosome biogenesis</keyword>
<dbReference type="GO" id="GO:0070034">
    <property type="term" value="F:telomerase RNA binding"/>
    <property type="evidence" value="ECO:0007669"/>
    <property type="project" value="TreeGrafter"/>
</dbReference>
<evidence type="ECO:0000256" key="2">
    <source>
        <dbReference type="ARBA" id="ARBA00022517"/>
    </source>
</evidence>
<protein>
    <recommendedName>
        <fullName evidence="5">Nucleolar protein 10</fullName>
    </recommendedName>
</protein>
<dbReference type="STRING" id="147828.A0A4S2LYY9"/>
<evidence type="ECO:0000313" key="7">
    <source>
        <dbReference type="EMBL" id="TGZ67049.1"/>
    </source>
</evidence>
<dbReference type="OrthoDB" id="13807at2759"/>
<comment type="similarity">
    <text evidence="1">Belongs to the NOP10 family.</text>
</comment>
<evidence type="ECO:0000256" key="5">
    <source>
        <dbReference type="ARBA" id="ARBA00030185"/>
    </source>
</evidence>
<keyword evidence="6" id="KW-0812">Transmembrane</keyword>
<organism evidence="7 8">
    <name type="scientific">Opisthorchis felineus</name>
    <dbReference type="NCBI Taxonomy" id="147828"/>
    <lineage>
        <taxon>Eukaryota</taxon>
        <taxon>Metazoa</taxon>
        <taxon>Spiralia</taxon>
        <taxon>Lophotrochozoa</taxon>
        <taxon>Platyhelminthes</taxon>
        <taxon>Trematoda</taxon>
        <taxon>Digenea</taxon>
        <taxon>Opisthorchiida</taxon>
        <taxon>Opisthorchiata</taxon>
        <taxon>Opisthorchiidae</taxon>
        <taxon>Opisthorchis</taxon>
    </lineage>
</organism>
<dbReference type="SUPFAM" id="SSF144210">
    <property type="entry name" value="Nop10-like SnoRNP"/>
    <property type="match status" value="1"/>
</dbReference>
<dbReference type="Gene3D" id="4.10.80.300">
    <property type="match status" value="1"/>
</dbReference>
<dbReference type="PANTHER" id="PTHR13305">
    <property type="entry name" value="RIBOSOME BIOGENESIS PROTEIN NOP10"/>
    <property type="match status" value="1"/>
</dbReference>
<dbReference type="AlphaFoldDB" id="A0A4S2LYY9"/>
<keyword evidence="3" id="KW-0698">rRNA processing</keyword>
<dbReference type="GO" id="GO:1904874">
    <property type="term" value="P:positive regulation of telomerase RNA localization to Cajal body"/>
    <property type="evidence" value="ECO:0007669"/>
    <property type="project" value="TreeGrafter"/>
</dbReference>
<comment type="caution">
    <text evidence="7">The sequence shown here is derived from an EMBL/GenBank/DDBJ whole genome shotgun (WGS) entry which is preliminary data.</text>
</comment>
<evidence type="ECO:0000256" key="6">
    <source>
        <dbReference type="SAM" id="Phobius"/>
    </source>
</evidence>
<dbReference type="Proteomes" id="UP000308267">
    <property type="component" value="Unassembled WGS sequence"/>
</dbReference>